<dbReference type="EMBL" id="MU004235">
    <property type="protein sequence ID" value="KAF2669429.1"/>
    <property type="molecule type" value="Genomic_DNA"/>
</dbReference>
<proteinExistence type="predicted"/>
<dbReference type="OrthoDB" id="3789909at2759"/>
<organism evidence="3 4">
    <name type="scientific">Microthyrium microscopicum</name>
    <dbReference type="NCBI Taxonomy" id="703497"/>
    <lineage>
        <taxon>Eukaryota</taxon>
        <taxon>Fungi</taxon>
        <taxon>Dikarya</taxon>
        <taxon>Ascomycota</taxon>
        <taxon>Pezizomycotina</taxon>
        <taxon>Dothideomycetes</taxon>
        <taxon>Dothideomycetes incertae sedis</taxon>
        <taxon>Microthyriales</taxon>
        <taxon>Microthyriaceae</taxon>
        <taxon>Microthyrium</taxon>
    </lineage>
</organism>
<evidence type="ECO:0000256" key="1">
    <source>
        <dbReference type="SAM" id="MobiDB-lite"/>
    </source>
</evidence>
<evidence type="ECO:0000313" key="4">
    <source>
        <dbReference type="Proteomes" id="UP000799302"/>
    </source>
</evidence>
<gene>
    <name evidence="3" type="ORF">BT63DRAFT_455413</name>
</gene>
<feature type="signal peptide" evidence="2">
    <location>
        <begin position="1"/>
        <end position="18"/>
    </location>
</feature>
<evidence type="ECO:0008006" key="5">
    <source>
        <dbReference type="Google" id="ProtNLM"/>
    </source>
</evidence>
<evidence type="ECO:0000256" key="2">
    <source>
        <dbReference type="SAM" id="SignalP"/>
    </source>
</evidence>
<sequence length="226" mass="22513">MHLLPSTLILSLITLTTAAGTCSSSGSMSWPPVGDCATPSRFDTTVQTCRACCMNDADCFSRCLKAGGLARRDTIGAQFFGAIKEKRNAELVRRATLTCVTNEGCYKFTDGSLLCLNLGTGDYHDDVGGNGNYYSGVYTSPDGKTQTGTSSATSTGGNKASSSVAKSSATGSGTSSKASGAAASVTSIAGSAASSAAASATSNAGSEALRVGANVGLVGLVAGLIL</sequence>
<feature type="region of interest" description="Disordered" evidence="1">
    <location>
        <begin position="144"/>
        <end position="178"/>
    </location>
</feature>
<keyword evidence="2" id="KW-0732">Signal</keyword>
<keyword evidence="4" id="KW-1185">Reference proteome</keyword>
<dbReference type="AlphaFoldDB" id="A0A6A6UAZ4"/>
<accession>A0A6A6UAZ4</accession>
<dbReference type="Proteomes" id="UP000799302">
    <property type="component" value="Unassembled WGS sequence"/>
</dbReference>
<feature type="chain" id="PRO_5025515021" description="Apple domain-containing protein" evidence="2">
    <location>
        <begin position="19"/>
        <end position="226"/>
    </location>
</feature>
<name>A0A6A6UAZ4_9PEZI</name>
<evidence type="ECO:0000313" key="3">
    <source>
        <dbReference type="EMBL" id="KAF2669429.1"/>
    </source>
</evidence>
<reference evidence="3" key="1">
    <citation type="journal article" date="2020" name="Stud. Mycol.">
        <title>101 Dothideomycetes genomes: a test case for predicting lifestyles and emergence of pathogens.</title>
        <authorList>
            <person name="Haridas S."/>
            <person name="Albert R."/>
            <person name="Binder M."/>
            <person name="Bloem J."/>
            <person name="Labutti K."/>
            <person name="Salamov A."/>
            <person name="Andreopoulos B."/>
            <person name="Baker S."/>
            <person name="Barry K."/>
            <person name="Bills G."/>
            <person name="Bluhm B."/>
            <person name="Cannon C."/>
            <person name="Castanera R."/>
            <person name="Culley D."/>
            <person name="Daum C."/>
            <person name="Ezra D."/>
            <person name="Gonzalez J."/>
            <person name="Henrissat B."/>
            <person name="Kuo A."/>
            <person name="Liang C."/>
            <person name="Lipzen A."/>
            <person name="Lutzoni F."/>
            <person name="Magnuson J."/>
            <person name="Mondo S."/>
            <person name="Nolan M."/>
            <person name="Ohm R."/>
            <person name="Pangilinan J."/>
            <person name="Park H.-J."/>
            <person name="Ramirez L."/>
            <person name="Alfaro M."/>
            <person name="Sun H."/>
            <person name="Tritt A."/>
            <person name="Yoshinaga Y."/>
            <person name="Zwiers L.-H."/>
            <person name="Turgeon B."/>
            <person name="Goodwin S."/>
            <person name="Spatafora J."/>
            <person name="Crous P."/>
            <person name="Grigoriev I."/>
        </authorList>
    </citation>
    <scope>NUCLEOTIDE SEQUENCE</scope>
    <source>
        <strain evidence="3">CBS 115976</strain>
    </source>
</reference>
<protein>
    <recommendedName>
        <fullName evidence="5">Apple domain-containing protein</fullName>
    </recommendedName>
</protein>